<dbReference type="KEGG" id="ccr:CC_0564"/>
<protein>
    <submittedName>
        <fullName evidence="2">Uncharacterized protein</fullName>
    </submittedName>
</protein>
<reference evidence="2 3" key="1">
    <citation type="journal article" date="2001" name="Proc. Natl. Acad. Sci. U.S.A.">
        <title>Complete genome sequence of Caulobacter crescentus.</title>
        <authorList>
            <person name="Nierman W.C."/>
            <person name="Feldblyum T.V."/>
            <person name="Laub M.T."/>
            <person name="Paulsen I.T."/>
            <person name="Nelson K.E."/>
            <person name="Eisen J.A."/>
            <person name="Heidelberg J.F."/>
            <person name="Alley M.R."/>
            <person name="Ohta N."/>
            <person name="Maddock J.R."/>
            <person name="Potocka I."/>
            <person name="Nelson W.C."/>
            <person name="Newton A."/>
            <person name="Stephens C."/>
            <person name="Phadke N.D."/>
            <person name="Ely B."/>
            <person name="DeBoy R.T."/>
            <person name="Dodson R.J."/>
            <person name="Durkin A.S."/>
            <person name="Gwinn M.L."/>
            <person name="Haft D.H."/>
            <person name="Kolonay J.F."/>
            <person name="Smit J."/>
            <person name="Craven M.B."/>
            <person name="Khouri H."/>
            <person name="Shetty J."/>
            <person name="Berry K."/>
            <person name="Utterback T."/>
            <person name="Tran K."/>
            <person name="Wolf A."/>
            <person name="Vamathevan J."/>
            <person name="Ermolaeva M."/>
            <person name="White O."/>
            <person name="Salzberg S.L."/>
            <person name="Venter J.C."/>
            <person name="Shapiro L."/>
            <person name="Fraser C.M."/>
        </authorList>
    </citation>
    <scope>NUCLEOTIDE SEQUENCE [LARGE SCALE GENOMIC DNA]</scope>
    <source>
        <strain evidence="3">ATCC 19089 / CB15</strain>
    </source>
</reference>
<proteinExistence type="predicted"/>
<keyword evidence="3" id="KW-1185">Reference proteome</keyword>
<evidence type="ECO:0000313" key="3">
    <source>
        <dbReference type="Proteomes" id="UP000001816"/>
    </source>
</evidence>
<dbReference type="HOGENOM" id="CLU_1018172_0_0_5"/>
<dbReference type="STRING" id="190650.CC_0564"/>
<dbReference type="AlphaFoldDB" id="Q9AAN3"/>
<feature type="compositionally biased region" description="Basic and acidic residues" evidence="1">
    <location>
        <begin position="220"/>
        <end position="245"/>
    </location>
</feature>
<feature type="compositionally biased region" description="Gly residues" evidence="1">
    <location>
        <begin position="13"/>
        <end position="26"/>
    </location>
</feature>
<evidence type="ECO:0000313" key="2">
    <source>
        <dbReference type="EMBL" id="AAK22550.1"/>
    </source>
</evidence>
<dbReference type="BioCyc" id="CAULO:CC0564-MONOMER"/>
<dbReference type="EnsemblBacteria" id="AAK22550">
    <property type="protein sequence ID" value="AAK22550"/>
    <property type="gene ID" value="CC_0564"/>
</dbReference>
<sequence>MRPAGSSRPPFGQGEGFVGRAAGGEVFGVHGPAAEQTAFDDAGDSGEGRPRGLRQGGQQGDFPRGVGHPQSLGAMLLDVLDAAQQKQVGRLQEASVCGQLIGGQEQVAGRCGVRSPGGVGRELRPLRPSGRRLRPDDLPNDREDDQQGQRRKADPEHDLEHRRGGLQDLAHPGQPTGDLGRREHSMLELKTALARQTLMRRRDRAIGRLPRNPHAPVNRLDSRSRPHAPRNRDIIRSTLGRDKPLCARANGRRAPDRAALGGGASWRGQAGER</sequence>
<gene>
    <name evidence="2" type="ordered locus">CC_0564</name>
</gene>
<accession>Q9AAN3</accession>
<feature type="compositionally biased region" description="Basic and acidic residues" evidence="1">
    <location>
        <begin position="133"/>
        <end position="165"/>
    </location>
</feature>
<evidence type="ECO:0000256" key="1">
    <source>
        <dbReference type="SAM" id="MobiDB-lite"/>
    </source>
</evidence>
<feature type="region of interest" description="Disordered" evidence="1">
    <location>
        <begin position="1"/>
        <end position="70"/>
    </location>
</feature>
<dbReference type="SMR" id="Q9AAN3"/>
<feature type="region of interest" description="Disordered" evidence="1">
    <location>
        <begin position="109"/>
        <end position="183"/>
    </location>
</feature>
<organism evidence="2 3">
    <name type="scientific">Caulobacter vibrioides (strain ATCC 19089 / CIP 103742 / CB 15)</name>
    <name type="common">Caulobacter crescentus</name>
    <dbReference type="NCBI Taxonomy" id="190650"/>
    <lineage>
        <taxon>Bacteria</taxon>
        <taxon>Pseudomonadati</taxon>
        <taxon>Pseudomonadota</taxon>
        <taxon>Alphaproteobacteria</taxon>
        <taxon>Caulobacterales</taxon>
        <taxon>Caulobacteraceae</taxon>
        <taxon>Caulobacter</taxon>
    </lineage>
</organism>
<dbReference type="EMBL" id="AE005673">
    <property type="protein sequence ID" value="AAK22550.1"/>
    <property type="molecule type" value="Genomic_DNA"/>
</dbReference>
<dbReference type="PIR" id="B87319">
    <property type="entry name" value="B87319"/>
</dbReference>
<feature type="region of interest" description="Disordered" evidence="1">
    <location>
        <begin position="208"/>
        <end position="273"/>
    </location>
</feature>
<name>Q9AAN3_CAUVC</name>
<dbReference type="Proteomes" id="UP000001816">
    <property type="component" value="Chromosome"/>
</dbReference>